<keyword evidence="5" id="KW-0686">Riboflavin biosynthesis</keyword>
<dbReference type="EMBL" id="BMLF01000001">
    <property type="protein sequence ID" value="GGL82487.1"/>
    <property type="molecule type" value="Genomic_DNA"/>
</dbReference>
<evidence type="ECO:0000256" key="2">
    <source>
        <dbReference type="ARBA" id="ARBA00004904"/>
    </source>
</evidence>
<accession>A0A917SIJ8</accession>
<dbReference type="Pfam" id="PF00926">
    <property type="entry name" value="DHBP_synthase"/>
    <property type="match status" value="1"/>
</dbReference>
<sequence>MEDGFYPDRAESAPLDAALHALATGGFVVISDTPDVGATMIMDAAQVSDAAINFMATHGRGLIGVAVTPGRAARMGLTLQPRRNHDRAGPAYTYSVEARVGVSTGISAADRALTIRVLADPRAQGGDLVTPGHIFPQIALGSETDEAPSCAELAVALLRAAGCPPVAVTCSLLTASGAAATPRDARALAEAHDLPCIGTADLAALPRSI</sequence>
<dbReference type="GO" id="GO:0008686">
    <property type="term" value="F:3,4-dihydroxy-2-butanone-4-phosphate synthase activity"/>
    <property type="evidence" value="ECO:0007669"/>
    <property type="project" value="UniProtKB-EC"/>
</dbReference>
<dbReference type="InterPro" id="IPR000422">
    <property type="entry name" value="DHBP_synthase_RibB"/>
</dbReference>
<protein>
    <recommendedName>
        <fullName evidence="4">3,4-dihydroxy-2-butanone 4-phosphate synthase</fullName>
        <ecNumber evidence="3">4.1.99.12</ecNumber>
    </recommendedName>
</protein>
<organism evidence="10 11">
    <name type="scientific">Pseudooceanicola nanhaiensis</name>
    <dbReference type="NCBI Taxonomy" id="375761"/>
    <lineage>
        <taxon>Bacteria</taxon>
        <taxon>Pseudomonadati</taxon>
        <taxon>Pseudomonadota</taxon>
        <taxon>Alphaproteobacteria</taxon>
        <taxon>Rhodobacterales</taxon>
        <taxon>Paracoccaceae</taxon>
        <taxon>Pseudooceanicola</taxon>
    </lineage>
</organism>
<dbReference type="PANTHER" id="PTHR21327:SF46">
    <property type="entry name" value="3,4-DIHYDROXY-2-BUTANONE 4-PHOSPHATE SYNTHASE"/>
    <property type="match status" value="1"/>
</dbReference>
<dbReference type="PANTHER" id="PTHR21327">
    <property type="entry name" value="GTP CYCLOHYDROLASE II-RELATED"/>
    <property type="match status" value="1"/>
</dbReference>
<keyword evidence="11" id="KW-1185">Reference proteome</keyword>
<dbReference type="Gene3D" id="3.90.870.10">
    <property type="entry name" value="DHBP synthase"/>
    <property type="match status" value="1"/>
</dbReference>
<dbReference type="InterPro" id="IPR017945">
    <property type="entry name" value="DHBP_synth_RibB-like_a/b_dom"/>
</dbReference>
<name>A0A917SIJ8_9RHOB</name>
<reference evidence="10" key="1">
    <citation type="journal article" date="2014" name="Int. J. Syst. Evol. Microbiol.">
        <title>Complete genome sequence of Corynebacterium casei LMG S-19264T (=DSM 44701T), isolated from a smear-ripened cheese.</title>
        <authorList>
            <consortium name="US DOE Joint Genome Institute (JGI-PGF)"/>
            <person name="Walter F."/>
            <person name="Albersmeier A."/>
            <person name="Kalinowski J."/>
            <person name="Ruckert C."/>
        </authorList>
    </citation>
    <scope>NUCLEOTIDE SEQUENCE</scope>
    <source>
        <strain evidence="10">CGMCC 1.6293</strain>
    </source>
</reference>
<gene>
    <name evidence="10" type="ORF">GCM10011534_00720</name>
</gene>
<comment type="pathway">
    <text evidence="2">Cofactor biosynthesis; riboflavin biosynthesis; 2-hydroxy-3-oxobutyl phosphate from D-ribulose 5-phosphate: step 1/1.</text>
</comment>
<reference evidence="10" key="2">
    <citation type="submission" date="2020-09" db="EMBL/GenBank/DDBJ databases">
        <authorList>
            <person name="Sun Q."/>
            <person name="Zhou Y."/>
        </authorList>
    </citation>
    <scope>NUCLEOTIDE SEQUENCE</scope>
    <source>
        <strain evidence="10">CGMCC 1.6293</strain>
    </source>
</reference>
<evidence type="ECO:0000313" key="11">
    <source>
        <dbReference type="Proteomes" id="UP000649829"/>
    </source>
</evidence>
<evidence type="ECO:0000256" key="1">
    <source>
        <dbReference type="ARBA" id="ARBA00002284"/>
    </source>
</evidence>
<evidence type="ECO:0000256" key="9">
    <source>
        <dbReference type="ARBA" id="ARBA00023239"/>
    </source>
</evidence>
<evidence type="ECO:0000256" key="8">
    <source>
        <dbReference type="ARBA" id="ARBA00023211"/>
    </source>
</evidence>
<dbReference type="AlphaFoldDB" id="A0A917SIJ8"/>
<keyword evidence="6" id="KW-0479">Metal-binding</keyword>
<dbReference type="RefSeq" id="WP_051630190.1">
    <property type="nucleotide sequence ID" value="NZ_BMLF01000001.1"/>
</dbReference>
<keyword evidence="8" id="KW-0464">Manganese</keyword>
<dbReference type="EC" id="4.1.99.12" evidence="3"/>
<keyword evidence="7" id="KW-0460">Magnesium</keyword>
<keyword evidence="9" id="KW-0456">Lyase</keyword>
<evidence type="ECO:0000313" key="10">
    <source>
        <dbReference type="EMBL" id="GGL82487.1"/>
    </source>
</evidence>
<dbReference type="GO" id="GO:0046872">
    <property type="term" value="F:metal ion binding"/>
    <property type="evidence" value="ECO:0007669"/>
    <property type="project" value="UniProtKB-KW"/>
</dbReference>
<evidence type="ECO:0000256" key="6">
    <source>
        <dbReference type="ARBA" id="ARBA00022723"/>
    </source>
</evidence>
<evidence type="ECO:0000256" key="4">
    <source>
        <dbReference type="ARBA" id="ARBA00018836"/>
    </source>
</evidence>
<evidence type="ECO:0000256" key="3">
    <source>
        <dbReference type="ARBA" id="ARBA00012153"/>
    </source>
</evidence>
<evidence type="ECO:0000256" key="7">
    <source>
        <dbReference type="ARBA" id="ARBA00022842"/>
    </source>
</evidence>
<comment type="caution">
    <text evidence="10">The sequence shown here is derived from an EMBL/GenBank/DDBJ whole genome shotgun (WGS) entry which is preliminary data.</text>
</comment>
<proteinExistence type="predicted"/>
<dbReference type="GO" id="GO:0009231">
    <property type="term" value="P:riboflavin biosynthetic process"/>
    <property type="evidence" value="ECO:0007669"/>
    <property type="project" value="UniProtKB-KW"/>
</dbReference>
<dbReference type="SUPFAM" id="SSF55821">
    <property type="entry name" value="YrdC/RibB"/>
    <property type="match status" value="1"/>
</dbReference>
<dbReference type="Proteomes" id="UP000649829">
    <property type="component" value="Unassembled WGS sequence"/>
</dbReference>
<comment type="function">
    <text evidence="1">Catalyzes the conversion of D-ribulose 5-phosphate to formate and 3,4-dihydroxy-2-butanone 4-phosphate.</text>
</comment>
<evidence type="ECO:0000256" key="5">
    <source>
        <dbReference type="ARBA" id="ARBA00022619"/>
    </source>
</evidence>
<dbReference type="GO" id="GO:0005829">
    <property type="term" value="C:cytosol"/>
    <property type="evidence" value="ECO:0007669"/>
    <property type="project" value="TreeGrafter"/>
</dbReference>